<organism evidence="2 3">
    <name type="scientific">Actinokineospora guangxiensis</name>
    <dbReference type="NCBI Taxonomy" id="1490288"/>
    <lineage>
        <taxon>Bacteria</taxon>
        <taxon>Bacillati</taxon>
        <taxon>Actinomycetota</taxon>
        <taxon>Actinomycetes</taxon>
        <taxon>Pseudonocardiales</taxon>
        <taxon>Pseudonocardiaceae</taxon>
        <taxon>Actinokineospora</taxon>
    </lineage>
</organism>
<gene>
    <name evidence="2" type="ORF">ACFPM7_07895</name>
</gene>
<accession>A0ABW0EN58</accession>
<comment type="caution">
    <text evidence="2">The sequence shown here is derived from an EMBL/GenBank/DDBJ whole genome shotgun (WGS) entry which is preliminary data.</text>
</comment>
<dbReference type="Proteomes" id="UP001596157">
    <property type="component" value="Unassembled WGS sequence"/>
</dbReference>
<dbReference type="InterPro" id="IPR021391">
    <property type="entry name" value="DUF3027"/>
</dbReference>
<evidence type="ECO:0000256" key="1">
    <source>
        <dbReference type="SAM" id="MobiDB-lite"/>
    </source>
</evidence>
<keyword evidence="3" id="KW-1185">Reference proteome</keyword>
<feature type="compositionally biased region" description="Low complexity" evidence="1">
    <location>
        <begin position="261"/>
        <end position="279"/>
    </location>
</feature>
<sequence length="293" mass="29836">MTPTPAPQDVTDPELLAAVDLARAAAQEEAGDEVGAHVAVTAEDAHAATHLFDADKPGYAGWRWAVTVARAPGYPVTVSEVVLLPGSAALVAPAWVPWQDRVRAGDLGVGDLLPTAADDYRLVAGYAASDDPAVEDLALEVGLGRKRVMSREGRLDAADRWTGGEFGPGADMARGAPAHCGTCGFYLPVAGLLGAAFGVCGNEIAPADARVVHAEYGCGAHSEAEVEQISPVLVADLIYDDAQLEVSQPEPEADSAAEPGSDSAAEPEPADSAAAALEAPDAEAAEQAPGAEG</sequence>
<evidence type="ECO:0000313" key="2">
    <source>
        <dbReference type="EMBL" id="MFC5286970.1"/>
    </source>
</evidence>
<dbReference type="RefSeq" id="WP_378246313.1">
    <property type="nucleotide sequence ID" value="NZ_JBHSKF010000003.1"/>
</dbReference>
<protein>
    <submittedName>
        <fullName evidence="2">DUF3027 domain-containing protein</fullName>
    </submittedName>
</protein>
<evidence type="ECO:0000313" key="3">
    <source>
        <dbReference type="Proteomes" id="UP001596157"/>
    </source>
</evidence>
<name>A0ABW0EN58_9PSEU</name>
<reference evidence="3" key="1">
    <citation type="journal article" date="2019" name="Int. J. Syst. Evol. Microbiol.">
        <title>The Global Catalogue of Microorganisms (GCM) 10K type strain sequencing project: providing services to taxonomists for standard genome sequencing and annotation.</title>
        <authorList>
            <consortium name="The Broad Institute Genomics Platform"/>
            <consortium name="The Broad Institute Genome Sequencing Center for Infectious Disease"/>
            <person name="Wu L."/>
            <person name="Ma J."/>
        </authorList>
    </citation>
    <scope>NUCLEOTIDE SEQUENCE [LARGE SCALE GENOMIC DNA]</scope>
    <source>
        <strain evidence="3">CCUG 59778</strain>
    </source>
</reference>
<proteinExistence type="predicted"/>
<feature type="region of interest" description="Disordered" evidence="1">
    <location>
        <begin position="244"/>
        <end position="293"/>
    </location>
</feature>
<dbReference type="EMBL" id="JBHSKF010000003">
    <property type="protein sequence ID" value="MFC5286970.1"/>
    <property type="molecule type" value="Genomic_DNA"/>
</dbReference>
<dbReference type="Pfam" id="PF11228">
    <property type="entry name" value="DUF3027"/>
    <property type="match status" value="1"/>
</dbReference>